<dbReference type="InterPro" id="IPR003142">
    <property type="entry name" value="BPL_C"/>
</dbReference>
<dbReference type="EMBL" id="JABBHS010000294">
    <property type="protein sequence ID" value="MBU2723485.1"/>
    <property type="molecule type" value="Genomic_DNA"/>
</dbReference>
<proteinExistence type="predicted"/>
<evidence type="ECO:0000313" key="2">
    <source>
        <dbReference type="EMBL" id="MBU2723485.1"/>
    </source>
</evidence>
<accession>A0A8X8G7P0</accession>
<evidence type="ECO:0000313" key="3">
    <source>
        <dbReference type="Proteomes" id="UP000887300"/>
    </source>
</evidence>
<dbReference type="Gene3D" id="2.30.30.100">
    <property type="match status" value="1"/>
</dbReference>
<reference evidence="2" key="1">
    <citation type="journal article" date="2021" name="ISME J.">
        <title>Genomic evolution of the class Acidithiobacillia: deep-branching Proteobacteria living in extreme acidic conditions.</title>
        <authorList>
            <person name="Moya-Beltran A."/>
            <person name="Beard S."/>
            <person name="Rojas-Villalobos C."/>
            <person name="Issotta F."/>
            <person name="Gallardo Y."/>
            <person name="Ulloa R."/>
            <person name="Giaveno A."/>
            <person name="Degli Esposti M."/>
            <person name="Johnson D.B."/>
            <person name="Quatrini R."/>
        </authorList>
    </citation>
    <scope>NUCLEOTIDE SEQUENCE</scope>
    <source>
        <strain evidence="2">DSM 583</strain>
    </source>
</reference>
<dbReference type="GO" id="GO:0016874">
    <property type="term" value="F:ligase activity"/>
    <property type="evidence" value="ECO:0007669"/>
    <property type="project" value="UniProtKB-KW"/>
</dbReference>
<name>A0A8X8G7P0_ACIFI</name>
<protein>
    <submittedName>
        <fullName evidence="2">Biotin--[acetyl-CoA-carboxylase] ligase</fullName>
    </submittedName>
</protein>
<dbReference type="AlphaFoldDB" id="A0A8X8G7P0"/>
<comment type="caution">
    <text evidence="2">The sequence shown here is derived from an EMBL/GenBank/DDBJ whole genome shotgun (WGS) entry which is preliminary data.</text>
</comment>
<feature type="domain" description="Biotin protein ligase C-terminal" evidence="1">
    <location>
        <begin position="22"/>
        <end position="67"/>
    </location>
</feature>
<evidence type="ECO:0000259" key="1">
    <source>
        <dbReference type="Pfam" id="PF02237"/>
    </source>
</evidence>
<gene>
    <name evidence="2" type="ORF">HF568_09810</name>
</gene>
<sequence length="71" mass="7706">RFADEGFTPFLTLWEKADRLTGQPVQISDAQGVREARVLGLGPDGRLQVSCADTGTIWLSAGDVSLRPQHP</sequence>
<organism evidence="2 3">
    <name type="scientific">Acidithiobacillus ferridurans</name>
    <dbReference type="NCBI Taxonomy" id="1232575"/>
    <lineage>
        <taxon>Bacteria</taxon>
        <taxon>Pseudomonadati</taxon>
        <taxon>Pseudomonadota</taxon>
        <taxon>Acidithiobacillia</taxon>
        <taxon>Acidithiobacillales</taxon>
        <taxon>Acidithiobacillaceae</taxon>
        <taxon>Acidithiobacillus</taxon>
    </lineage>
</organism>
<feature type="non-terminal residue" evidence="2">
    <location>
        <position position="1"/>
    </location>
</feature>
<dbReference type="Proteomes" id="UP000887300">
    <property type="component" value="Unassembled WGS sequence"/>
</dbReference>
<dbReference type="Pfam" id="PF02237">
    <property type="entry name" value="BPL_C"/>
    <property type="match status" value="1"/>
</dbReference>
<keyword evidence="2" id="KW-0436">Ligase</keyword>